<evidence type="ECO:0000313" key="2">
    <source>
        <dbReference type="EMBL" id="JAP80882.1"/>
    </source>
</evidence>
<accession>A0A131YQR7</accession>
<feature type="signal peptide" evidence="1">
    <location>
        <begin position="1"/>
        <end position="23"/>
    </location>
</feature>
<proteinExistence type="predicted"/>
<reference evidence="2" key="1">
    <citation type="journal article" date="2016" name="Ticks Tick Borne Dis.">
        <title>De novo assembly and annotation of the salivary gland transcriptome of Rhipicephalus appendiculatus male and female ticks during blood feeding.</title>
        <authorList>
            <person name="de Castro M.H."/>
            <person name="de Klerk D."/>
            <person name="Pienaar R."/>
            <person name="Latif A.A."/>
            <person name="Rees D.J."/>
            <person name="Mans B.J."/>
        </authorList>
    </citation>
    <scope>NUCLEOTIDE SEQUENCE</scope>
    <source>
        <tissue evidence="2">Salivary glands</tissue>
    </source>
</reference>
<name>A0A131YQR7_RHIAP</name>
<dbReference type="AlphaFoldDB" id="A0A131YQR7"/>
<sequence>MSALRILVVATIVTSSSWAPAIAGSTATEATTTSTRMTTVPEETTPMLRTSSDNVTTPDTTTRLASDDTCIEGAIPNVMNIGECLGDDLDLCTGKKTAGQAYMSLVRCTAKVTFENMSPMNALIALRDIFTTIVHRYSPRAAAILQNINLKPDGSDLNNNICKEPIRLGFPNSLGKCLGETYKLCDDGEMIDVSFATSFAAAVACGFTELATTTPIDTFRSVVCDIIMGSQAMFGVIPFIGTSTYEFAKAIYC</sequence>
<feature type="chain" id="PRO_5007285840" evidence="1">
    <location>
        <begin position="24"/>
        <end position="253"/>
    </location>
</feature>
<organism evidence="2">
    <name type="scientific">Rhipicephalus appendiculatus</name>
    <name type="common">Brown ear tick</name>
    <dbReference type="NCBI Taxonomy" id="34631"/>
    <lineage>
        <taxon>Eukaryota</taxon>
        <taxon>Metazoa</taxon>
        <taxon>Ecdysozoa</taxon>
        <taxon>Arthropoda</taxon>
        <taxon>Chelicerata</taxon>
        <taxon>Arachnida</taxon>
        <taxon>Acari</taxon>
        <taxon>Parasitiformes</taxon>
        <taxon>Ixodida</taxon>
        <taxon>Ixodoidea</taxon>
        <taxon>Ixodidae</taxon>
        <taxon>Rhipicephalinae</taxon>
        <taxon>Rhipicephalus</taxon>
        <taxon>Rhipicephalus</taxon>
    </lineage>
</organism>
<dbReference type="EMBL" id="GEDV01007675">
    <property type="protein sequence ID" value="JAP80882.1"/>
    <property type="molecule type" value="Transcribed_RNA"/>
</dbReference>
<protein>
    <submittedName>
        <fullName evidence="2">24 kDa family member</fullName>
    </submittedName>
</protein>
<keyword evidence="1" id="KW-0732">Signal</keyword>
<evidence type="ECO:0000256" key="1">
    <source>
        <dbReference type="SAM" id="SignalP"/>
    </source>
</evidence>